<keyword evidence="2" id="KW-1185">Reference proteome</keyword>
<proteinExistence type="predicted"/>
<organism evidence="1 2">
    <name type="scientific">Phyllosticta capitalensis</name>
    <dbReference type="NCBI Taxonomy" id="121624"/>
    <lineage>
        <taxon>Eukaryota</taxon>
        <taxon>Fungi</taxon>
        <taxon>Dikarya</taxon>
        <taxon>Ascomycota</taxon>
        <taxon>Pezizomycotina</taxon>
        <taxon>Dothideomycetes</taxon>
        <taxon>Dothideomycetes incertae sedis</taxon>
        <taxon>Botryosphaeriales</taxon>
        <taxon>Phyllostictaceae</taxon>
        <taxon>Phyllosticta</taxon>
    </lineage>
</organism>
<dbReference type="EMBL" id="JBBWRZ010000015">
    <property type="protein sequence ID" value="KAK8222728.1"/>
    <property type="molecule type" value="Genomic_DNA"/>
</dbReference>
<evidence type="ECO:0000313" key="2">
    <source>
        <dbReference type="Proteomes" id="UP001492380"/>
    </source>
</evidence>
<accession>A0ABR1Y9D1</accession>
<dbReference type="Proteomes" id="UP001492380">
    <property type="component" value="Unassembled WGS sequence"/>
</dbReference>
<comment type="caution">
    <text evidence="1">The sequence shown here is derived from an EMBL/GenBank/DDBJ whole genome shotgun (WGS) entry which is preliminary data.</text>
</comment>
<sequence>MLPGSHAGACSTSRFCHAGDADLDSIHQYLPALMQPNQHNDCSAHLTNSFSRDIMESVNGSCNSLISSSSDWSTSSFMALNTLWFYEQREFPPMQRPLDHDVGHKPLFVRGRRKIKASFKGLAGRHVENCKSAFLNKLRSFLPSRVSKKS</sequence>
<evidence type="ECO:0000313" key="1">
    <source>
        <dbReference type="EMBL" id="KAK8222728.1"/>
    </source>
</evidence>
<reference evidence="1 2" key="1">
    <citation type="submission" date="2024-04" db="EMBL/GenBank/DDBJ databases">
        <title>Phyllosticta paracitricarpa is synonymous to the EU quarantine fungus P. citricarpa based on phylogenomic analyses.</title>
        <authorList>
            <consortium name="Lawrence Berkeley National Laboratory"/>
            <person name="Van Ingen-Buijs V.A."/>
            <person name="Van Westerhoven A.C."/>
            <person name="Haridas S."/>
            <person name="Skiadas P."/>
            <person name="Martin F."/>
            <person name="Groenewald J.Z."/>
            <person name="Crous P.W."/>
            <person name="Seidl M.F."/>
        </authorList>
    </citation>
    <scope>NUCLEOTIDE SEQUENCE [LARGE SCALE GENOMIC DNA]</scope>
    <source>
        <strain evidence="1 2">CBS 123374</strain>
    </source>
</reference>
<gene>
    <name evidence="1" type="ORF">HDK90DRAFT_515793</name>
</gene>
<protein>
    <submittedName>
        <fullName evidence="1">Uncharacterized protein</fullName>
    </submittedName>
</protein>
<name>A0ABR1Y9D1_9PEZI</name>